<sequence>MTRMLEMIIDPSVNRVSISEEMERWWIGQVRRGRLISTQASGSDTMSLNSTHPPTSSSIASISASSSSLHNQSSTSRETPESSMSRDTLESSASHEEIKKPVDVVEPQEDREQWGHKLPGHGGT</sequence>
<comment type="caution">
    <text evidence="2">The sequence shown here is derived from an EMBL/GenBank/DDBJ whole genome shotgun (WGS) entry which is preliminary data.</text>
</comment>
<dbReference type="Proteomes" id="UP000289152">
    <property type="component" value="Unassembled WGS sequence"/>
</dbReference>
<feature type="compositionally biased region" description="Low complexity" evidence="1">
    <location>
        <begin position="50"/>
        <end position="76"/>
    </location>
</feature>
<organism evidence="2 3">
    <name type="scientific">Tremella mesenterica</name>
    <name type="common">Jelly fungus</name>
    <dbReference type="NCBI Taxonomy" id="5217"/>
    <lineage>
        <taxon>Eukaryota</taxon>
        <taxon>Fungi</taxon>
        <taxon>Dikarya</taxon>
        <taxon>Basidiomycota</taxon>
        <taxon>Agaricomycotina</taxon>
        <taxon>Tremellomycetes</taxon>
        <taxon>Tremellales</taxon>
        <taxon>Tremellaceae</taxon>
        <taxon>Tremella</taxon>
    </lineage>
</organism>
<dbReference type="EMBL" id="SDIL01000038">
    <property type="protein sequence ID" value="RXK38995.1"/>
    <property type="molecule type" value="Genomic_DNA"/>
</dbReference>
<dbReference type="InParanoid" id="A0A4Q1BME3"/>
<feature type="compositionally biased region" description="Basic and acidic residues" evidence="1">
    <location>
        <begin position="87"/>
        <end position="115"/>
    </location>
</feature>
<name>A0A4Q1BME3_TREME</name>
<evidence type="ECO:0000313" key="2">
    <source>
        <dbReference type="EMBL" id="RXK38995.1"/>
    </source>
</evidence>
<reference evidence="2 3" key="1">
    <citation type="submission" date="2016-06" db="EMBL/GenBank/DDBJ databases">
        <title>Evolution of pathogenesis and genome organization in the Tremellales.</title>
        <authorList>
            <person name="Cuomo C."/>
            <person name="Litvintseva A."/>
            <person name="Heitman J."/>
            <person name="Chen Y."/>
            <person name="Sun S."/>
            <person name="Springer D."/>
            <person name="Dromer F."/>
            <person name="Young S."/>
            <person name="Zeng Q."/>
            <person name="Chapman S."/>
            <person name="Gujja S."/>
            <person name="Saif S."/>
            <person name="Birren B."/>
        </authorList>
    </citation>
    <scope>NUCLEOTIDE SEQUENCE [LARGE SCALE GENOMIC DNA]</scope>
    <source>
        <strain evidence="2 3">ATCC 28783</strain>
    </source>
</reference>
<keyword evidence="3" id="KW-1185">Reference proteome</keyword>
<feature type="compositionally biased region" description="Polar residues" evidence="1">
    <location>
        <begin position="38"/>
        <end position="49"/>
    </location>
</feature>
<evidence type="ECO:0000256" key="1">
    <source>
        <dbReference type="SAM" id="MobiDB-lite"/>
    </source>
</evidence>
<accession>A0A4Q1BME3</accession>
<gene>
    <name evidence="2" type="ORF">M231_03725</name>
</gene>
<protein>
    <submittedName>
        <fullName evidence="2">Uncharacterized protein</fullName>
    </submittedName>
</protein>
<feature type="region of interest" description="Disordered" evidence="1">
    <location>
        <begin position="38"/>
        <end position="124"/>
    </location>
</feature>
<dbReference type="OrthoDB" id="273010at2759"/>
<evidence type="ECO:0000313" key="3">
    <source>
        <dbReference type="Proteomes" id="UP000289152"/>
    </source>
</evidence>
<proteinExistence type="predicted"/>
<dbReference type="AlphaFoldDB" id="A0A4Q1BME3"/>